<feature type="chain" id="PRO_5017491049" description="Outer-membrane lipoprotein carrier protein" evidence="10">
    <location>
        <begin position="28"/>
        <end position="230"/>
    </location>
</feature>
<dbReference type="Gene3D" id="2.50.20.10">
    <property type="entry name" value="Lipoprotein localisation LolA/LolB/LppX"/>
    <property type="match status" value="1"/>
</dbReference>
<reference evidence="12" key="1">
    <citation type="submission" date="2016-10" db="EMBL/GenBank/DDBJ databases">
        <authorList>
            <person name="Varghese N."/>
            <person name="Submissions S."/>
        </authorList>
    </citation>
    <scope>NUCLEOTIDE SEQUENCE [LARGE SCALE GENOMIC DNA]</scope>
    <source>
        <strain evidence="12">DSM 7165</strain>
    </source>
</reference>
<comment type="subcellular location">
    <subcellularLocation>
        <location evidence="1 10">Periplasm</location>
    </subcellularLocation>
</comment>
<evidence type="ECO:0000256" key="10">
    <source>
        <dbReference type="HAMAP-Rule" id="MF_00240"/>
    </source>
</evidence>
<keyword evidence="6 10" id="KW-0732">Signal</keyword>
<feature type="signal peptide" evidence="10">
    <location>
        <begin position="1"/>
        <end position="27"/>
    </location>
</feature>
<evidence type="ECO:0000256" key="9">
    <source>
        <dbReference type="ARBA" id="ARBA00023186"/>
    </source>
</evidence>
<comment type="similarity">
    <text evidence="2 10">Belongs to the LolA family.</text>
</comment>
<organism evidence="11 12">
    <name type="scientific">Allopseudospirillum japonicum</name>
    <dbReference type="NCBI Taxonomy" id="64971"/>
    <lineage>
        <taxon>Bacteria</taxon>
        <taxon>Pseudomonadati</taxon>
        <taxon>Pseudomonadota</taxon>
        <taxon>Gammaproteobacteria</taxon>
        <taxon>Oceanospirillales</taxon>
        <taxon>Oceanospirillaceae</taxon>
        <taxon>Allopseudospirillum</taxon>
    </lineage>
</organism>
<dbReference type="STRING" id="64971.SAMN05421831_104139"/>
<dbReference type="GO" id="GO:0044874">
    <property type="term" value="P:lipoprotein localization to outer membrane"/>
    <property type="evidence" value="ECO:0007669"/>
    <property type="project" value="UniProtKB-UniRule"/>
</dbReference>
<keyword evidence="7 10" id="KW-0574">Periplasm</keyword>
<keyword evidence="12" id="KW-1185">Reference proteome</keyword>
<keyword evidence="8 10" id="KW-0653">Protein transport</keyword>
<dbReference type="InterPro" id="IPR018323">
    <property type="entry name" value="OM_lipoprot_carrier_LolA_Pbac"/>
</dbReference>
<dbReference type="HAMAP" id="MF_00240">
    <property type="entry name" value="LolA"/>
    <property type="match status" value="1"/>
</dbReference>
<dbReference type="PANTHER" id="PTHR35869">
    <property type="entry name" value="OUTER-MEMBRANE LIPOPROTEIN CARRIER PROTEIN"/>
    <property type="match status" value="1"/>
</dbReference>
<dbReference type="GO" id="GO:0042953">
    <property type="term" value="P:lipoprotein transport"/>
    <property type="evidence" value="ECO:0007669"/>
    <property type="project" value="InterPro"/>
</dbReference>
<accession>A0A1H6RM87</accession>
<gene>
    <name evidence="10" type="primary">lolA</name>
    <name evidence="11" type="ORF">SAMN05421831_104139</name>
</gene>
<comment type="subunit">
    <text evidence="3 10">Monomer.</text>
</comment>
<protein>
    <recommendedName>
        <fullName evidence="4 10">Outer-membrane lipoprotein carrier protein</fullName>
    </recommendedName>
</protein>
<keyword evidence="9 10" id="KW-0143">Chaperone</keyword>
<dbReference type="CDD" id="cd16325">
    <property type="entry name" value="LolA"/>
    <property type="match status" value="1"/>
</dbReference>
<keyword evidence="11" id="KW-0449">Lipoprotein</keyword>
<dbReference type="NCBIfam" id="TIGR00547">
    <property type="entry name" value="lolA"/>
    <property type="match status" value="1"/>
</dbReference>
<dbReference type="InterPro" id="IPR004564">
    <property type="entry name" value="OM_lipoprot_carrier_LolA-like"/>
</dbReference>
<evidence type="ECO:0000256" key="6">
    <source>
        <dbReference type="ARBA" id="ARBA00022729"/>
    </source>
</evidence>
<dbReference type="OrthoDB" id="9787361at2"/>
<evidence type="ECO:0000256" key="3">
    <source>
        <dbReference type="ARBA" id="ARBA00011245"/>
    </source>
</evidence>
<evidence type="ECO:0000256" key="2">
    <source>
        <dbReference type="ARBA" id="ARBA00007615"/>
    </source>
</evidence>
<dbReference type="RefSeq" id="WP_093309010.1">
    <property type="nucleotide sequence ID" value="NZ_FNYH01000004.1"/>
</dbReference>
<dbReference type="PANTHER" id="PTHR35869:SF1">
    <property type="entry name" value="OUTER-MEMBRANE LIPOPROTEIN CARRIER PROTEIN"/>
    <property type="match status" value="1"/>
</dbReference>
<dbReference type="AlphaFoldDB" id="A0A1H6RM87"/>
<sequence length="230" mass="26005" precursor="true">MIRLKALCQVTAGLLFMLLSTLGSLQAANRDAQALHQHLTKMHALSAHFTQQILNARGTQIQQVSGYLALERPHYFYWQTLAPFPQEIVSNGQQLWVYDPDLEQVSLHTLDEQAHKTPIAVLLGNFEQLSRHYQVSQLGGTAKAVQMFQLVPLTETNLFTHLQVRFVDGVLDQLTFADTLGQQTRIDLDRVHLNPELDPSQFEFQIPENTEVIRALQAESPPQPQSLTTE</sequence>
<dbReference type="SUPFAM" id="SSF89392">
    <property type="entry name" value="Prokaryotic lipoproteins and lipoprotein localization factors"/>
    <property type="match status" value="1"/>
</dbReference>
<dbReference type="Pfam" id="PF03548">
    <property type="entry name" value="LolA"/>
    <property type="match status" value="1"/>
</dbReference>
<name>A0A1H6RM87_9GAMM</name>
<evidence type="ECO:0000256" key="4">
    <source>
        <dbReference type="ARBA" id="ARBA00014035"/>
    </source>
</evidence>
<proteinExistence type="inferred from homology"/>
<dbReference type="EMBL" id="FNYH01000004">
    <property type="protein sequence ID" value="SEI56863.1"/>
    <property type="molecule type" value="Genomic_DNA"/>
</dbReference>
<evidence type="ECO:0000256" key="7">
    <source>
        <dbReference type="ARBA" id="ARBA00022764"/>
    </source>
</evidence>
<evidence type="ECO:0000256" key="8">
    <source>
        <dbReference type="ARBA" id="ARBA00022927"/>
    </source>
</evidence>
<comment type="function">
    <text evidence="10">Participates in the translocation of lipoproteins from the inner membrane to the outer membrane. Only forms a complex with a lipoprotein if the residue after the N-terminal Cys is not an aspartate (The Asp acts as a targeting signal to indicate that the lipoprotein should stay in the inner membrane).</text>
</comment>
<evidence type="ECO:0000313" key="11">
    <source>
        <dbReference type="EMBL" id="SEI56863.1"/>
    </source>
</evidence>
<evidence type="ECO:0000313" key="12">
    <source>
        <dbReference type="Proteomes" id="UP000242999"/>
    </source>
</evidence>
<dbReference type="GO" id="GO:0030288">
    <property type="term" value="C:outer membrane-bounded periplasmic space"/>
    <property type="evidence" value="ECO:0007669"/>
    <property type="project" value="TreeGrafter"/>
</dbReference>
<evidence type="ECO:0000256" key="5">
    <source>
        <dbReference type="ARBA" id="ARBA00022448"/>
    </source>
</evidence>
<dbReference type="InterPro" id="IPR029046">
    <property type="entry name" value="LolA/LolB/LppX"/>
</dbReference>
<evidence type="ECO:0000256" key="1">
    <source>
        <dbReference type="ARBA" id="ARBA00004418"/>
    </source>
</evidence>
<keyword evidence="5 10" id="KW-0813">Transport</keyword>
<dbReference type="Proteomes" id="UP000242999">
    <property type="component" value="Unassembled WGS sequence"/>
</dbReference>